<evidence type="ECO:0000256" key="3">
    <source>
        <dbReference type="ARBA" id="ARBA00022475"/>
    </source>
</evidence>
<gene>
    <name evidence="11" type="ORF">GCM10011491_09680</name>
</gene>
<evidence type="ECO:0000313" key="11">
    <source>
        <dbReference type="EMBL" id="GGA84265.1"/>
    </source>
</evidence>
<dbReference type="GO" id="GO:0044781">
    <property type="term" value="P:bacterial-type flagellum organization"/>
    <property type="evidence" value="ECO:0007669"/>
    <property type="project" value="InterPro"/>
</dbReference>
<dbReference type="Proteomes" id="UP000646478">
    <property type="component" value="Unassembled WGS sequence"/>
</dbReference>
<evidence type="ECO:0000256" key="5">
    <source>
        <dbReference type="ARBA" id="ARBA00022989"/>
    </source>
</evidence>
<dbReference type="PANTHER" id="PTHR38766">
    <property type="entry name" value="FLAGELLAR PROTEIN FLIO"/>
    <property type="match status" value="1"/>
</dbReference>
<dbReference type="PANTHER" id="PTHR38766:SF1">
    <property type="entry name" value="FLAGELLAR PROTEIN FLIO"/>
    <property type="match status" value="1"/>
</dbReference>
<evidence type="ECO:0000313" key="12">
    <source>
        <dbReference type="Proteomes" id="UP000646478"/>
    </source>
</evidence>
<protein>
    <recommendedName>
        <fullName evidence="13">Flagellar biosynthesis protein FliO</fullName>
    </recommendedName>
</protein>
<keyword evidence="12" id="KW-1185">Reference proteome</keyword>
<dbReference type="Pfam" id="PF04347">
    <property type="entry name" value="FliO"/>
    <property type="match status" value="1"/>
</dbReference>
<evidence type="ECO:0000256" key="6">
    <source>
        <dbReference type="ARBA" id="ARBA00023136"/>
    </source>
</evidence>
<dbReference type="AlphaFoldDB" id="A0A916S7C3"/>
<comment type="similarity">
    <text evidence="8">Belongs to the FliO/MopB family.</text>
</comment>
<evidence type="ECO:0000256" key="8">
    <source>
        <dbReference type="ARBA" id="ARBA00037937"/>
    </source>
</evidence>
<reference evidence="11" key="2">
    <citation type="submission" date="2020-09" db="EMBL/GenBank/DDBJ databases">
        <authorList>
            <person name="Sun Q."/>
            <person name="Zhou Y."/>
        </authorList>
    </citation>
    <scope>NUCLEOTIDE SEQUENCE</scope>
    <source>
        <strain evidence="11">CGMCC 1.15082</strain>
    </source>
</reference>
<feature type="compositionally biased region" description="Low complexity" evidence="9">
    <location>
        <begin position="261"/>
        <end position="275"/>
    </location>
</feature>
<keyword evidence="4 10" id="KW-0812">Transmembrane</keyword>
<evidence type="ECO:0000256" key="9">
    <source>
        <dbReference type="SAM" id="MobiDB-lite"/>
    </source>
</evidence>
<feature type="compositionally biased region" description="Low complexity" evidence="9">
    <location>
        <begin position="136"/>
        <end position="159"/>
    </location>
</feature>
<feature type="region of interest" description="Disordered" evidence="9">
    <location>
        <begin position="98"/>
        <end position="247"/>
    </location>
</feature>
<keyword evidence="5 10" id="KW-1133">Transmembrane helix</keyword>
<dbReference type="RefSeq" id="WP_188822038.1">
    <property type="nucleotide sequence ID" value="NZ_BMHH01000003.1"/>
</dbReference>
<keyword evidence="6 10" id="KW-0472">Membrane</keyword>
<comment type="caution">
    <text evidence="11">The sequence shown here is derived from an EMBL/GenBank/DDBJ whole genome shotgun (WGS) entry which is preliminary data.</text>
</comment>
<feature type="compositionally biased region" description="Pro residues" evidence="9">
    <location>
        <begin position="218"/>
        <end position="227"/>
    </location>
</feature>
<keyword evidence="3" id="KW-1003">Cell membrane</keyword>
<feature type="compositionally biased region" description="Low complexity" evidence="9">
    <location>
        <begin position="188"/>
        <end position="200"/>
    </location>
</feature>
<keyword evidence="7" id="KW-0975">Bacterial flagellum</keyword>
<feature type="compositionally biased region" description="Basic and acidic residues" evidence="9">
    <location>
        <begin position="327"/>
        <end position="342"/>
    </location>
</feature>
<evidence type="ECO:0000256" key="1">
    <source>
        <dbReference type="ARBA" id="ARBA00004117"/>
    </source>
</evidence>
<evidence type="ECO:0000256" key="4">
    <source>
        <dbReference type="ARBA" id="ARBA00022692"/>
    </source>
</evidence>
<organism evidence="11 12">
    <name type="scientific">Brucella endophytica</name>
    <dbReference type="NCBI Taxonomy" id="1963359"/>
    <lineage>
        <taxon>Bacteria</taxon>
        <taxon>Pseudomonadati</taxon>
        <taxon>Pseudomonadota</taxon>
        <taxon>Alphaproteobacteria</taxon>
        <taxon>Hyphomicrobiales</taxon>
        <taxon>Brucellaceae</taxon>
        <taxon>Brucella/Ochrobactrum group</taxon>
        <taxon>Brucella</taxon>
    </lineage>
</organism>
<evidence type="ECO:0000256" key="7">
    <source>
        <dbReference type="ARBA" id="ARBA00023143"/>
    </source>
</evidence>
<name>A0A916S7C3_9HYPH</name>
<proteinExistence type="inferred from homology"/>
<sequence>MYEWLSGIVGENAARVTGFILLFLLILVAIVAVLTVIRRLTGGTFVAGGRGRAPRLSVMDAAAVDSRRRLVLVRRDDVEHLILIGGPTDIVVEQNIQASRAKDRPSTAKTAQAEPEPRAERPAPASPVAEAREAEPSLASEPAPVAPAVAAPASNPAPATRQTPPASVTPFPERHPERPRPTVAAVRPTPQQPAQSAQPAQPVPAAPRPAPQFNQTPRPAPVPPQPQPRAATPQPAAPQPVRAHPAYPLSQVAQGVISATSGLAAASGSSSAASLNIAPARETPQPRAEVAPARTAPSFANFDQPEVRAPARAEEASVTPFPSAPAAREDVSGKLDTFRDELPDSMFDDLTFDEIQLDDEPSSELNISPAGHEPQDESVNQLEDEMEKLLGELSRSRRN</sequence>
<feature type="compositionally biased region" description="Basic and acidic residues" evidence="9">
    <location>
        <begin position="305"/>
        <end position="315"/>
    </location>
</feature>
<feature type="region of interest" description="Disordered" evidence="9">
    <location>
        <begin position="358"/>
        <end position="399"/>
    </location>
</feature>
<dbReference type="InterPro" id="IPR052205">
    <property type="entry name" value="FliO/MopB"/>
</dbReference>
<feature type="region of interest" description="Disordered" evidence="9">
    <location>
        <begin position="261"/>
        <end position="342"/>
    </location>
</feature>
<dbReference type="InterPro" id="IPR022781">
    <property type="entry name" value="Flagellar_biosynth_FliO"/>
</dbReference>
<feature type="transmembrane region" description="Helical" evidence="10">
    <location>
        <begin position="16"/>
        <end position="37"/>
    </location>
</feature>
<dbReference type="PRINTS" id="PR01217">
    <property type="entry name" value="PRICHEXTENSN"/>
</dbReference>
<evidence type="ECO:0008006" key="13">
    <source>
        <dbReference type="Google" id="ProtNLM"/>
    </source>
</evidence>
<evidence type="ECO:0000256" key="2">
    <source>
        <dbReference type="ARBA" id="ARBA00004236"/>
    </source>
</evidence>
<dbReference type="GO" id="GO:0005886">
    <property type="term" value="C:plasma membrane"/>
    <property type="evidence" value="ECO:0007669"/>
    <property type="project" value="UniProtKB-SubCell"/>
</dbReference>
<feature type="compositionally biased region" description="Pro residues" evidence="9">
    <location>
        <begin position="201"/>
        <end position="210"/>
    </location>
</feature>
<comment type="subcellular location">
    <subcellularLocation>
        <location evidence="1">Bacterial flagellum basal body</location>
    </subcellularLocation>
    <subcellularLocation>
        <location evidence="2">Cell membrane</location>
    </subcellularLocation>
</comment>
<dbReference type="EMBL" id="BMHH01000003">
    <property type="protein sequence ID" value="GGA84265.1"/>
    <property type="molecule type" value="Genomic_DNA"/>
</dbReference>
<reference evidence="11" key="1">
    <citation type="journal article" date="2014" name="Int. J. Syst. Evol. Microbiol.">
        <title>Complete genome sequence of Corynebacterium casei LMG S-19264T (=DSM 44701T), isolated from a smear-ripened cheese.</title>
        <authorList>
            <consortium name="US DOE Joint Genome Institute (JGI-PGF)"/>
            <person name="Walter F."/>
            <person name="Albersmeier A."/>
            <person name="Kalinowski J."/>
            <person name="Ruckert C."/>
        </authorList>
    </citation>
    <scope>NUCLEOTIDE SEQUENCE</scope>
    <source>
        <strain evidence="11">CGMCC 1.15082</strain>
    </source>
</reference>
<accession>A0A916S7C3</accession>
<feature type="compositionally biased region" description="Low complexity" evidence="9">
    <location>
        <begin position="228"/>
        <end position="246"/>
    </location>
</feature>
<evidence type="ECO:0000256" key="10">
    <source>
        <dbReference type="SAM" id="Phobius"/>
    </source>
</evidence>
<dbReference type="GO" id="GO:0009425">
    <property type="term" value="C:bacterial-type flagellum basal body"/>
    <property type="evidence" value="ECO:0007669"/>
    <property type="project" value="UniProtKB-SubCell"/>
</dbReference>